<protein>
    <submittedName>
        <fullName evidence="2">Uncharacterized protein</fullName>
    </submittedName>
</protein>
<name>A0ABP0IC67_9DINO</name>
<keyword evidence="3" id="KW-1185">Reference proteome</keyword>
<evidence type="ECO:0000313" key="3">
    <source>
        <dbReference type="Proteomes" id="UP001642484"/>
    </source>
</evidence>
<evidence type="ECO:0000256" key="1">
    <source>
        <dbReference type="SAM" id="MobiDB-lite"/>
    </source>
</evidence>
<feature type="compositionally biased region" description="Acidic residues" evidence="1">
    <location>
        <begin position="160"/>
        <end position="173"/>
    </location>
</feature>
<feature type="compositionally biased region" description="Basic residues" evidence="1">
    <location>
        <begin position="136"/>
        <end position="151"/>
    </location>
</feature>
<reference evidence="2 3" key="1">
    <citation type="submission" date="2024-02" db="EMBL/GenBank/DDBJ databases">
        <authorList>
            <person name="Chen Y."/>
            <person name="Shah S."/>
            <person name="Dougan E. K."/>
            <person name="Thang M."/>
            <person name="Chan C."/>
        </authorList>
    </citation>
    <scope>NUCLEOTIDE SEQUENCE [LARGE SCALE GENOMIC DNA]</scope>
</reference>
<proteinExistence type="predicted"/>
<organism evidence="2 3">
    <name type="scientific">Durusdinium trenchii</name>
    <dbReference type="NCBI Taxonomy" id="1381693"/>
    <lineage>
        <taxon>Eukaryota</taxon>
        <taxon>Sar</taxon>
        <taxon>Alveolata</taxon>
        <taxon>Dinophyceae</taxon>
        <taxon>Suessiales</taxon>
        <taxon>Symbiodiniaceae</taxon>
        <taxon>Durusdinium</taxon>
    </lineage>
</organism>
<feature type="region of interest" description="Disordered" evidence="1">
    <location>
        <begin position="129"/>
        <end position="173"/>
    </location>
</feature>
<gene>
    <name evidence="2" type="ORF">CCMP2556_LOCUS5478</name>
</gene>
<comment type="caution">
    <text evidence="2">The sequence shown here is derived from an EMBL/GenBank/DDBJ whole genome shotgun (WGS) entry which is preliminary data.</text>
</comment>
<accession>A0ABP0IC67</accession>
<dbReference type="EMBL" id="CAXAMN010002303">
    <property type="protein sequence ID" value="CAK8998989.1"/>
    <property type="molecule type" value="Genomic_DNA"/>
</dbReference>
<sequence length="291" mass="32861">MPGALPPSRPPFFMAKTDDFLSGSRDRLSCSGRLELLYGDALSQSKATLQEEALRRESTDSVSGSCDLEVQEFQKCLEEGLKPRQSRYERTMDQIRAEKISYQQISRALPAPHPIDFFSKVNPDCFHVDGQPVRQPRWHPPRHGDARRRPHVPLERDFDSPSESEDEDGEDEAVNQPYRVESQRAAEANMGAQAQLQERPADGLPALPISWPCGPHCCIDHCRTLAQGCSTLLEGLSSWRAATVELKQSRRGLCQVKDEDAVVEKLREVRECQLAMGTKYQPSMRTWQRAS</sequence>
<dbReference type="Proteomes" id="UP001642484">
    <property type="component" value="Unassembled WGS sequence"/>
</dbReference>
<evidence type="ECO:0000313" key="2">
    <source>
        <dbReference type="EMBL" id="CAK8998989.1"/>
    </source>
</evidence>